<dbReference type="SUPFAM" id="SSF49599">
    <property type="entry name" value="TRAF domain-like"/>
    <property type="match status" value="1"/>
</dbReference>
<dbReference type="AlphaFoldDB" id="A0AAV4U981"/>
<keyword evidence="2" id="KW-1185">Reference proteome</keyword>
<dbReference type="Proteomes" id="UP001054945">
    <property type="component" value="Unassembled WGS sequence"/>
</dbReference>
<protein>
    <submittedName>
        <fullName evidence="1">Uncharacterized protein</fullName>
    </submittedName>
</protein>
<proteinExistence type="predicted"/>
<reference evidence="1 2" key="1">
    <citation type="submission" date="2021-06" db="EMBL/GenBank/DDBJ databases">
        <title>Caerostris extrusa draft genome.</title>
        <authorList>
            <person name="Kono N."/>
            <person name="Arakawa K."/>
        </authorList>
    </citation>
    <scope>NUCLEOTIDE SEQUENCE [LARGE SCALE GENOMIC DNA]</scope>
</reference>
<comment type="caution">
    <text evidence="1">The sequence shown here is derived from an EMBL/GenBank/DDBJ whole genome shotgun (WGS) entry which is preliminary data.</text>
</comment>
<dbReference type="InterPro" id="IPR008974">
    <property type="entry name" value="TRAF-like"/>
</dbReference>
<evidence type="ECO:0000313" key="1">
    <source>
        <dbReference type="EMBL" id="GIY54294.1"/>
    </source>
</evidence>
<evidence type="ECO:0000313" key="2">
    <source>
        <dbReference type="Proteomes" id="UP001054945"/>
    </source>
</evidence>
<gene>
    <name evidence="1" type="ORF">CEXT_216211</name>
</gene>
<sequence length="209" mass="24498">MFVLKVKIVEKYFVACKISVLCTDKSLPIYVKQEHIFNSETINEEWSLEPFIPISELTKDKDRYLQDDCLTLFCEFAYSYGESTPYYDEVHAYNSAQANECFENVEKNRMLMPDSHTLSSDLNASYGDPERKDFADVKLIQDGKHSDEDFKSSIRDYIATHRTYILRLPQWSELEEEDGELAAETTRLICPNLDSCFWIYSYFDLLYLS</sequence>
<accession>A0AAV4U981</accession>
<name>A0AAV4U981_CAEEX</name>
<dbReference type="EMBL" id="BPLR01012495">
    <property type="protein sequence ID" value="GIY54294.1"/>
    <property type="molecule type" value="Genomic_DNA"/>
</dbReference>
<organism evidence="1 2">
    <name type="scientific">Caerostris extrusa</name>
    <name type="common">Bark spider</name>
    <name type="synonym">Caerostris bankana</name>
    <dbReference type="NCBI Taxonomy" id="172846"/>
    <lineage>
        <taxon>Eukaryota</taxon>
        <taxon>Metazoa</taxon>
        <taxon>Ecdysozoa</taxon>
        <taxon>Arthropoda</taxon>
        <taxon>Chelicerata</taxon>
        <taxon>Arachnida</taxon>
        <taxon>Araneae</taxon>
        <taxon>Araneomorphae</taxon>
        <taxon>Entelegynae</taxon>
        <taxon>Araneoidea</taxon>
        <taxon>Araneidae</taxon>
        <taxon>Caerostris</taxon>
    </lineage>
</organism>
<dbReference type="Gene3D" id="2.60.210.10">
    <property type="entry name" value="Apoptosis, Tumor Necrosis Factor Receptor Associated Protein 2, Chain A"/>
    <property type="match status" value="1"/>
</dbReference>